<dbReference type="Proteomes" id="UP000614996">
    <property type="component" value="Unassembled WGS sequence"/>
</dbReference>
<gene>
    <name evidence="2" type="ORF">NUM_43290</name>
</gene>
<dbReference type="EMBL" id="BOPO01000084">
    <property type="protein sequence ID" value="GIL29075.1"/>
    <property type="molecule type" value="Genomic_DNA"/>
</dbReference>
<keyword evidence="3" id="KW-1185">Reference proteome</keyword>
<reference evidence="3" key="1">
    <citation type="journal article" date="2021" name="Int. J. Syst. Evol. Microbiol.">
        <title>Actinocatenispora comari sp. nov., an endophytic actinomycete isolated from aerial parts of Comarum salesowianum.</title>
        <authorList>
            <person name="Oyunbileg N."/>
            <person name="Iizaka Y."/>
            <person name="Hamada M."/>
            <person name="Davaapurev B.O."/>
            <person name="Fukumoto A."/>
            <person name="Tsetseg B."/>
            <person name="Kato F."/>
            <person name="Tamura T."/>
            <person name="Batkhuu J."/>
            <person name="Anzai Y."/>
        </authorList>
    </citation>
    <scope>NUCLEOTIDE SEQUENCE [LARGE SCALE GENOMIC DNA]</scope>
    <source>
        <strain evidence="3">NUM-2625</strain>
    </source>
</reference>
<organism evidence="2 3">
    <name type="scientific">Actinocatenispora comari</name>
    <dbReference type="NCBI Taxonomy" id="2807577"/>
    <lineage>
        <taxon>Bacteria</taxon>
        <taxon>Bacillati</taxon>
        <taxon>Actinomycetota</taxon>
        <taxon>Actinomycetes</taxon>
        <taxon>Micromonosporales</taxon>
        <taxon>Micromonosporaceae</taxon>
        <taxon>Actinocatenispora</taxon>
    </lineage>
</organism>
<evidence type="ECO:0000313" key="3">
    <source>
        <dbReference type="Proteomes" id="UP000614996"/>
    </source>
</evidence>
<evidence type="ECO:0008006" key="4">
    <source>
        <dbReference type="Google" id="ProtNLM"/>
    </source>
</evidence>
<dbReference type="AlphaFoldDB" id="A0A8J4AGD9"/>
<protein>
    <recommendedName>
        <fullName evidence="4">MinD-like ATPase involved in chromosome partitioning or flagellar assembly</fullName>
    </recommendedName>
</protein>
<proteinExistence type="predicted"/>
<dbReference type="Gene3D" id="3.40.50.300">
    <property type="entry name" value="P-loop containing nucleotide triphosphate hydrolases"/>
    <property type="match status" value="1"/>
</dbReference>
<accession>A0A8J4AGD9</accession>
<comment type="caution">
    <text evidence="2">The sequence shown here is derived from an EMBL/GenBank/DDBJ whole genome shotgun (WGS) entry which is preliminary data.</text>
</comment>
<name>A0A8J4AGD9_9ACTN</name>
<evidence type="ECO:0000256" key="1">
    <source>
        <dbReference type="SAM" id="MobiDB-lite"/>
    </source>
</evidence>
<evidence type="ECO:0000313" key="2">
    <source>
        <dbReference type="EMBL" id="GIL29075.1"/>
    </source>
</evidence>
<feature type="region of interest" description="Disordered" evidence="1">
    <location>
        <begin position="263"/>
        <end position="302"/>
    </location>
</feature>
<feature type="compositionally biased region" description="Basic residues" evidence="1">
    <location>
        <begin position="285"/>
        <end position="295"/>
    </location>
</feature>
<sequence>MSVVVFCRAKAGGCVTATALAVTACWPDPGPVTVVEADASGGSLAARAGLEAGPGLVEWAAMAGSPRPAGELLDQVSRPFPGTSVAVVTGPVDGAEQPQDSAATAYPAAGGARLAGGAAARARAAVTALACEPRLLEAGDDRAVLLDAGQVSAAAPAWPLLARADGVLVCAPPSLDGLAAAFGLAREIQAAPGCTAEVALVAIGDGPYSPQEITAAAPAALWGVLPHDPHAADLLGSGRGLAARTRLARAATVLAARCAKRASASPFPAPGPARDATADAQPSRLVRRAPGRRWTRHDGVTEPPAHLALFDRSRMLPHATD</sequence>
<dbReference type="InterPro" id="IPR027417">
    <property type="entry name" value="P-loop_NTPase"/>
</dbReference>